<reference evidence="2" key="2">
    <citation type="submission" date="2020-05" db="UniProtKB">
        <authorList>
            <consortium name="EnsemblMetazoa"/>
        </authorList>
    </citation>
    <scope>IDENTIFICATION</scope>
    <source>
        <strain evidence="2">LVP_AGWG</strain>
    </source>
</reference>
<evidence type="ECO:0000313" key="3">
    <source>
        <dbReference type="Proteomes" id="UP000008820"/>
    </source>
</evidence>
<proteinExistence type="predicted"/>
<gene>
    <name evidence="2" type="primary">110674277</name>
</gene>
<name>A0A6I8TTF8_AEDAE</name>
<accession>A0A6I8TTF8</accession>
<protein>
    <submittedName>
        <fullName evidence="2">Uncharacterized protein</fullName>
    </submittedName>
</protein>
<reference evidence="2 3" key="1">
    <citation type="submission" date="2017-06" db="EMBL/GenBank/DDBJ databases">
        <title>Aedes aegypti genome working group (AGWG) sequencing and assembly.</title>
        <authorList>
            <consortium name="Aedes aegypti Genome Working Group (AGWG)"/>
            <person name="Matthews B.J."/>
        </authorList>
    </citation>
    <scope>NUCLEOTIDE SEQUENCE [LARGE SCALE GENOMIC DNA]</scope>
    <source>
        <strain evidence="2 3">LVP_AGWG</strain>
    </source>
</reference>
<dbReference type="InParanoid" id="A0A6I8TTF8"/>
<dbReference type="AlphaFoldDB" id="A0A6I8TTF8"/>
<organism evidence="2 3">
    <name type="scientific">Aedes aegypti</name>
    <name type="common">Yellowfever mosquito</name>
    <name type="synonym">Culex aegypti</name>
    <dbReference type="NCBI Taxonomy" id="7159"/>
    <lineage>
        <taxon>Eukaryota</taxon>
        <taxon>Metazoa</taxon>
        <taxon>Ecdysozoa</taxon>
        <taxon>Arthropoda</taxon>
        <taxon>Hexapoda</taxon>
        <taxon>Insecta</taxon>
        <taxon>Pterygota</taxon>
        <taxon>Neoptera</taxon>
        <taxon>Endopterygota</taxon>
        <taxon>Diptera</taxon>
        <taxon>Nematocera</taxon>
        <taxon>Culicoidea</taxon>
        <taxon>Culicidae</taxon>
        <taxon>Culicinae</taxon>
        <taxon>Aedini</taxon>
        <taxon>Aedes</taxon>
        <taxon>Stegomyia</taxon>
    </lineage>
</organism>
<sequence length="282" mass="31975">MVLELIETDRNSPQHSAVVGKFLKRQGFNHFTEIEKLGKFRFKIATTEEQRLKRTKLDEGNLRIYERKNMNQTIAFIREVTLSFEEAEMLENIEADVPVLKVQRIKIRGRNKELLDTYNVKATDEGHQVPNRIHVYGCSFRAELCIFPIRQCKNCWRYGHGAKLCTPRTRCAACGGGHEVSVCDKDAKCPNCKRGHKADDPECRRIGLNCCRKKAKPTRSRDSAMIYKQLRATGHHSEIDPQAQPTGERKAENGKQGSPTKTNPAPHKRIATPGAASARKPP</sequence>
<dbReference type="OrthoDB" id="7761164at2759"/>
<dbReference type="Proteomes" id="UP000008820">
    <property type="component" value="Chromosome 1"/>
</dbReference>
<evidence type="ECO:0000313" key="2">
    <source>
        <dbReference type="EnsemblMetazoa" id="AAEL025902-PA"/>
    </source>
</evidence>
<feature type="region of interest" description="Disordered" evidence="1">
    <location>
        <begin position="232"/>
        <end position="282"/>
    </location>
</feature>
<keyword evidence="3" id="KW-1185">Reference proteome</keyword>
<dbReference type="EnsemblMetazoa" id="AAEL025902-RA">
    <property type="protein sequence ID" value="AAEL025902-PA"/>
    <property type="gene ID" value="AAEL025902"/>
</dbReference>
<evidence type="ECO:0000256" key="1">
    <source>
        <dbReference type="SAM" id="MobiDB-lite"/>
    </source>
</evidence>